<gene>
    <name evidence="2" type="ORF">ETAA1_10860</name>
</gene>
<dbReference type="Pfam" id="PF00514">
    <property type="entry name" value="Arm"/>
    <property type="match status" value="1"/>
</dbReference>
<dbReference type="KEGG" id="uli:ETAA1_10860"/>
<organism evidence="2 3">
    <name type="scientific">Urbifossiella limnaea</name>
    <dbReference type="NCBI Taxonomy" id="2528023"/>
    <lineage>
        <taxon>Bacteria</taxon>
        <taxon>Pseudomonadati</taxon>
        <taxon>Planctomycetota</taxon>
        <taxon>Planctomycetia</taxon>
        <taxon>Gemmatales</taxon>
        <taxon>Gemmataceae</taxon>
        <taxon>Urbifossiella</taxon>
    </lineage>
</organism>
<dbReference type="InterPro" id="IPR004155">
    <property type="entry name" value="PBS_lyase_HEAT"/>
</dbReference>
<evidence type="ECO:0000313" key="2">
    <source>
        <dbReference type="EMBL" id="QDU19182.1"/>
    </source>
</evidence>
<keyword evidence="1" id="KW-0732">Signal</keyword>
<evidence type="ECO:0000313" key="3">
    <source>
        <dbReference type="Proteomes" id="UP000319576"/>
    </source>
</evidence>
<dbReference type="Gene3D" id="1.25.10.10">
    <property type="entry name" value="Leucine-rich Repeat Variant"/>
    <property type="match status" value="3"/>
</dbReference>
<feature type="signal peptide" evidence="1">
    <location>
        <begin position="1"/>
        <end position="19"/>
    </location>
</feature>
<name>A0A517XNY0_9BACT</name>
<dbReference type="EMBL" id="CP036273">
    <property type="protein sequence ID" value="QDU19182.1"/>
    <property type="molecule type" value="Genomic_DNA"/>
</dbReference>
<dbReference type="SMART" id="SM00567">
    <property type="entry name" value="EZ_HEAT"/>
    <property type="match status" value="6"/>
</dbReference>
<accession>A0A517XNY0</accession>
<keyword evidence="3" id="KW-1185">Reference proteome</keyword>
<evidence type="ECO:0000256" key="1">
    <source>
        <dbReference type="SAM" id="SignalP"/>
    </source>
</evidence>
<dbReference type="RefSeq" id="WP_145234992.1">
    <property type="nucleotide sequence ID" value="NZ_CP036273.1"/>
</dbReference>
<dbReference type="InterPro" id="IPR000225">
    <property type="entry name" value="Armadillo"/>
</dbReference>
<dbReference type="PROSITE" id="PS50176">
    <property type="entry name" value="ARM_REPEAT"/>
    <property type="match status" value="1"/>
</dbReference>
<dbReference type="InterPro" id="IPR011989">
    <property type="entry name" value="ARM-like"/>
</dbReference>
<dbReference type="SUPFAM" id="SSF48371">
    <property type="entry name" value="ARM repeat"/>
    <property type="match status" value="1"/>
</dbReference>
<protein>
    <submittedName>
        <fullName evidence="2">HEAT repeat protein</fullName>
    </submittedName>
</protein>
<dbReference type="OrthoDB" id="280208at2"/>
<feature type="chain" id="PRO_5021778155" evidence="1">
    <location>
        <begin position="20"/>
        <end position="571"/>
    </location>
</feature>
<reference evidence="2 3" key="1">
    <citation type="submission" date="2019-02" db="EMBL/GenBank/DDBJ databases">
        <title>Deep-cultivation of Planctomycetes and their phenomic and genomic characterization uncovers novel biology.</title>
        <authorList>
            <person name="Wiegand S."/>
            <person name="Jogler M."/>
            <person name="Boedeker C."/>
            <person name="Pinto D."/>
            <person name="Vollmers J."/>
            <person name="Rivas-Marin E."/>
            <person name="Kohn T."/>
            <person name="Peeters S.H."/>
            <person name="Heuer A."/>
            <person name="Rast P."/>
            <person name="Oberbeckmann S."/>
            <person name="Bunk B."/>
            <person name="Jeske O."/>
            <person name="Meyerdierks A."/>
            <person name="Storesund J.E."/>
            <person name="Kallscheuer N."/>
            <person name="Luecker S."/>
            <person name="Lage O.M."/>
            <person name="Pohl T."/>
            <person name="Merkel B.J."/>
            <person name="Hornburger P."/>
            <person name="Mueller R.-W."/>
            <person name="Bruemmer F."/>
            <person name="Labrenz M."/>
            <person name="Spormann A.M."/>
            <person name="Op den Camp H."/>
            <person name="Overmann J."/>
            <person name="Amann R."/>
            <person name="Jetten M.S.M."/>
            <person name="Mascher T."/>
            <person name="Medema M.H."/>
            <person name="Devos D.P."/>
            <person name="Kaster A.-K."/>
            <person name="Ovreas L."/>
            <person name="Rohde M."/>
            <person name="Galperin M.Y."/>
            <person name="Jogler C."/>
        </authorList>
    </citation>
    <scope>NUCLEOTIDE SEQUENCE [LARGE SCALE GENOMIC DNA]</scope>
    <source>
        <strain evidence="2 3">ETA_A1</strain>
    </source>
</reference>
<sequence length="571" mass="61213" precursor="true">MHARRAALLLALVASSARADDADSVMYHDPELPLPRVVHQLPARLPGLWVEALGRPEADLKAQAAQAVARAHERGIAGMHVAVPALTRELDRPDAHPTVRLAAARALVVLDAKDAAAVLARAAAADADLHEFADPALSRWDYKPARATWLDRIAQPPSRRGFVHAVRALGGVREPAAAPRLRDLALDRTAPAAVRLEAARALAEIRTTGSEADARPLAAGTITDRLVAAALLRRHGSDAVKELQALGRDAEPAVAAVALARLVELDPGHVLPLLDTVLASPDSAVRGIGVEVLHRRPSVPHVRLLAERLNDPHPAVRRRARLGLHDLSKDWKAAVIGDAERVLAGTDWRGLEQATLLLADLEHRPAAPRIVALLRHDRPEVLTTAAWALRRLAEPDTLAPALRYFEQRYRALATPSPTDAAADVQLSHLAQFFGRAKYQPADAVLRKLAPKASPTGNPAGAEARAAAAWALGLIHEGKGPPAVVAVLEGRLSAVNPGDLEDDRVRRMAAVSLGRLSAGEAVLRRFYTDKRPGLNSVNNACGWALERVTGERYPAPGTVTVTARDWFLTPLD</sequence>
<dbReference type="InterPro" id="IPR016024">
    <property type="entry name" value="ARM-type_fold"/>
</dbReference>
<dbReference type="Proteomes" id="UP000319576">
    <property type="component" value="Chromosome"/>
</dbReference>
<dbReference type="AlphaFoldDB" id="A0A517XNY0"/>
<proteinExistence type="predicted"/>